<dbReference type="EMBL" id="LSMT01000044">
    <property type="protein sequence ID" value="PFX30857.1"/>
    <property type="molecule type" value="Genomic_DNA"/>
</dbReference>
<organism evidence="3 4">
    <name type="scientific">Stylophora pistillata</name>
    <name type="common">Smooth cauliflower coral</name>
    <dbReference type="NCBI Taxonomy" id="50429"/>
    <lineage>
        <taxon>Eukaryota</taxon>
        <taxon>Metazoa</taxon>
        <taxon>Cnidaria</taxon>
        <taxon>Anthozoa</taxon>
        <taxon>Hexacorallia</taxon>
        <taxon>Scleractinia</taxon>
        <taxon>Astrocoeniina</taxon>
        <taxon>Pocilloporidae</taxon>
        <taxon>Stylophora</taxon>
    </lineage>
</organism>
<keyword evidence="4" id="KW-1185">Reference proteome</keyword>
<dbReference type="AlphaFoldDB" id="A0A2B4SQU1"/>
<reference evidence="4" key="1">
    <citation type="journal article" date="2017" name="bioRxiv">
        <title>Comparative analysis of the genomes of Stylophora pistillata and Acropora digitifera provides evidence for extensive differences between species of corals.</title>
        <authorList>
            <person name="Voolstra C.R."/>
            <person name="Li Y."/>
            <person name="Liew Y.J."/>
            <person name="Baumgarten S."/>
            <person name="Zoccola D."/>
            <person name="Flot J.-F."/>
            <person name="Tambutte S."/>
            <person name="Allemand D."/>
            <person name="Aranda M."/>
        </authorList>
    </citation>
    <scope>NUCLEOTIDE SEQUENCE [LARGE SCALE GENOMIC DNA]</scope>
</reference>
<accession>A0A2B4SQU1</accession>
<feature type="region of interest" description="Disordered" evidence="1">
    <location>
        <begin position="71"/>
        <end position="111"/>
    </location>
</feature>
<dbReference type="InterPro" id="IPR000467">
    <property type="entry name" value="G_patch_dom"/>
</dbReference>
<evidence type="ECO:0000313" key="3">
    <source>
        <dbReference type="EMBL" id="PFX30857.1"/>
    </source>
</evidence>
<dbReference type="SMART" id="SM00443">
    <property type="entry name" value="G_patch"/>
    <property type="match status" value="1"/>
</dbReference>
<dbReference type="PANTHER" id="PTHR20923:SF1">
    <property type="entry name" value="G PATCH DOMAIN AND ANKYRIN REPEAT-CONTAINING PROTEIN 1"/>
    <property type="match status" value="1"/>
</dbReference>
<dbReference type="GO" id="GO:0003676">
    <property type="term" value="F:nucleic acid binding"/>
    <property type="evidence" value="ECO:0007669"/>
    <property type="project" value="InterPro"/>
</dbReference>
<evidence type="ECO:0000256" key="1">
    <source>
        <dbReference type="SAM" id="MobiDB-lite"/>
    </source>
</evidence>
<dbReference type="SUPFAM" id="SSF48403">
    <property type="entry name" value="Ankyrin repeat"/>
    <property type="match status" value="1"/>
</dbReference>
<dbReference type="STRING" id="50429.A0A2B4SQU1"/>
<gene>
    <name evidence="3" type="primary">Gpank1</name>
    <name evidence="3" type="ORF">AWC38_SpisGene4371</name>
</gene>
<protein>
    <submittedName>
        <fullName evidence="3">G patch domain and ankyrin repeat-containing protein 1</fullName>
    </submittedName>
</protein>
<comment type="caution">
    <text evidence="3">The sequence shown here is derived from an EMBL/GenBank/DDBJ whole genome shotgun (WGS) entry which is preliminary data.</text>
</comment>
<proteinExistence type="predicted"/>
<dbReference type="Pfam" id="PF12796">
    <property type="entry name" value="Ank_2"/>
    <property type="match status" value="1"/>
</dbReference>
<sequence length="379" mass="43125">MMSTSPYILQRFVSAKEPEHEGFTSLSKTKTVHEQGSMSGEEARTFYEVVLSSSSSDAQGVLAVEDYKHPRNKVNGSSKKSTYSTPTVNDLNTNMKGCASNSSSIPRKSRVTTSDHRLVNDFLKNAQEGNLKRVQELLSNKSVDINVCDQFSWTGLMCASQNGQIHIVKYLLERGALWRSYKDSQGRTALDLAKNAQHFDIAELLRSFRGLHKCRHKKSSCGEHANSIKQTKFWCSVCEQEFTDQKGIHEGSMVHLFNIQRKPQKTFYYIPEGNVGYQLMLKSGWNEDQGLGPDGVGRKYPVRTVLKRDRLGFGNKGSQPARVTHFGPNDPSAVKRKKSITEKEKTQRTKKKTSRRDRVAKEKKEKNWERNMRIYMNTE</sequence>
<dbReference type="SMART" id="SM00248">
    <property type="entry name" value="ANK"/>
    <property type="match status" value="3"/>
</dbReference>
<dbReference type="PROSITE" id="PS50174">
    <property type="entry name" value="G_PATCH"/>
    <property type="match status" value="1"/>
</dbReference>
<evidence type="ECO:0000313" key="4">
    <source>
        <dbReference type="Proteomes" id="UP000225706"/>
    </source>
</evidence>
<dbReference type="InterPro" id="IPR039146">
    <property type="entry name" value="GPANK1"/>
</dbReference>
<feature type="compositionally biased region" description="Polar residues" evidence="1">
    <location>
        <begin position="74"/>
        <end position="106"/>
    </location>
</feature>
<dbReference type="Proteomes" id="UP000225706">
    <property type="component" value="Unassembled WGS sequence"/>
</dbReference>
<dbReference type="Gene3D" id="1.25.40.20">
    <property type="entry name" value="Ankyrin repeat-containing domain"/>
    <property type="match status" value="1"/>
</dbReference>
<dbReference type="InterPro" id="IPR036770">
    <property type="entry name" value="Ankyrin_rpt-contain_sf"/>
</dbReference>
<evidence type="ECO:0000259" key="2">
    <source>
        <dbReference type="PROSITE" id="PS50174"/>
    </source>
</evidence>
<dbReference type="Pfam" id="PF01585">
    <property type="entry name" value="G-patch"/>
    <property type="match status" value="1"/>
</dbReference>
<dbReference type="PANTHER" id="PTHR20923">
    <property type="entry name" value="BAT4 PROTEIN-RELATED"/>
    <property type="match status" value="1"/>
</dbReference>
<feature type="domain" description="G-patch" evidence="2">
    <location>
        <begin position="272"/>
        <end position="318"/>
    </location>
</feature>
<dbReference type="InterPro" id="IPR002110">
    <property type="entry name" value="Ankyrin_rpt"/>
</dbReference>
<feature type="region of interest" description="Disordered" evidence="1">
    <location>
        <begin position="311"/>
        <end position="379"/>
    </location>
</feature>
<name>A0A2B4SQU1_STYPI</name>
<dbReference type="OrthoDB" id="4735278at2759"/>
<feature type="compositionally biased region" description="Basic and acidic residues" evidence="1">
    <location>
        <begin position="356"/>
        <end position="372"/>
    </location>
</feature>